<evidence type="ECO:0000256" key="11">
    <source>
        <dbReference type="ARBA" id="ARBA00022927"/>
    </source>
</evidence>
<evidence type="ECO:0000256" key="8">
    <source>
        <dbReference type="ARBA" id="ARBA00022801"/>
    </source>
</evidence>
<evidence type="ECO:0000256" key="10">
    <source>
        <dbReference type="ARBA" id="ARBA00022842"/>
    </source>
</evidence>
<evidence type="ECO:0000256" key="13">
    <source>
        <dbReference type="ARBA" id="ARBA00023134"/>
    </source>
</evidence>
<dbReference type="FunFam" id="3.40.50.300:FF:000413">
    <property type="entry name" value="Translocase of chloroplast 120, chloroplastic"/>
    <property type="match status" value="1"/>
</dbReference>
<keyword evidence="8" id="KW-0378">Hydrolase</keyword>
<dbReference type="GO" id="GO:0003924">
    <property type="term" value="F:GTPase activity"/>
    <property type="evidence" value="ECO:0000318"/>
    <property type="project" value="GO_Central"/>
</dbReference>
<dbReference type="Gene3D" id="3.40.50.300">
    <property type="entry name" value="P-loop containing nucleotide triphosphate hydrolases"/>
    <property type="match status" value="1"/>
</dbReference>
<dbReference type="InterPro" id="IPR006703">
    <property type="entry name" value="G_AIG1"/>
</dbReference>
<evidence type="ECO:0000313" key="19">
    <source>
        <dbReference type="Proteomes" id="UP000818029"/>
    </source>
</evidence>
<dbReference type="PANTHER" id="PTHR10903:SF135">
    <property type="entry name" value="TRANSLOCASE OF CHLOROPLAST 120, CHLOROPLASTIC-RELATED"/>
    <property type="match status" value="1"/>
</dbReference>
<keyword evidence="19" id="KW-1185">Reference proteome</keyword>
<keyword evidence="11" id="KW-0653">Protein transport</keyword>
<evidence type="ECO:0000256" key="17">
    <source>
        <dbReference type="ARBA" id="ARBA00045184"/>
    </source>
</evidence>
<dbReference type="InterPro" id="IPR045058">
    <property type="entry name" value="GIMA/IAN/Toc"/>
</dbReference>
<keyword evidence="3" id="KW-0150">Chloroplast</keyword>
<keyword evidence="2" id="KW-0813">Transport</keyword>
<dbReference type="AlphaFoldDB" id="A0A1U8LMS9"/>
<evidence type="ECO:0000256" key="5">
    <source>
        <dbReference type="ARBA" id="ARBA00022692"/>
    </source>
</evidence>
<dbReference type="KEGG" id="ghi:107927877"/>
<dbReference type="GO" id="GO:0005525">
    <property type="term" value="F:GTP binding"/>
    <property type="evidence" value="ECO:0007669"/>
    <property type="project" value="UniProtKB-KW"/>
</dbReference>
<dbReference type="GeneID" id="107927877"/>
<dbReference type="NCBIfam" id="TIGR00993">
    <property type="entry name" value="3a0901s04IAP86"/>
    <property type="match status" value="1"/>
</dbReference>
<comment type="similarity">
    <text evidence="16">Belongs to the TRAFAC class TrmE-Era-EngA-EngB-Septin-like GTPase superfamily. AIG1/Toc34/Toc159-like paraseptin GTPase family. TOC159 subfamily.</text>
</comment>
<dbReference type="Pfam" id="PF04548">
    <property type="entry name" value="AIG1"/>
    <property type="match status" value="1"/>
</dbReference>
<dbReference type="PaxDb" id="3635-A0A1U8LMS9"/>
<dbReference type="GO" id="GO:0045037">
    <property type="term" value="P:protein import into chloroplast stroma"/>
    <property type="evidence" value="ECO:0000318"/>
    <property type="project" value="GO_Central"/>
</dbReference>
<reference evidence="19" key="1">
    <citation type="journal article" date="2020" name="Nat. Genet.">
        <title>Genomic diversifications of five Gossypium allopolyploid species and their impact on cotton improvement.</title>
        <authorList>
            <person name="Chen Z.J."/>
            <person name="Sreedasyam A."/>
            <person name="Ando A."/>
            <person name="Song Q."/>
            <person name="De Santiago L.M."/>
            <person name="Hulse-Kemp A.M."/>
            <person name="Ding M."/>
            <person name="Ye W."/>
            <person name="Kirkbride R.C."/>
            <person name="Jenkins J."/>
            <person name="Plott C."/>
            <person name="Lovell J."/>
            <person name="Lin Y.M."/>
            <person name="Vaughn R."/>
            <person name="Liu B."/>
            <person name="Simpson S."/>
            <person name="Scheffler B.E."/>
            <person name="Wen L."/>
            <person name="Saski C.A."/>
            <person name="Grover C.E."/>
            <person name="Hu G."/>
            <person name="Conover J.L."/>
            <person name="Carlson J.W."/>
            <person name="Shu S."/>
            <person name="Boston L.B."/>
            <person name="Williams M."/>
            <person name="Peterson D.G."/>
            <person name="McGee K."/>
            <person name="Jones D.C."/>
            <person name="Wendel J.F."/>
            <person name="Stelly D.M."/>
            <person name="Grimwood J."/>
            <person name="Schmutz J."/>
        </authorList>
    </citation>
    <scope>NUCLEOTIDE SEQUENCE [LARGE SCALE GENOMIC DNA]</scope>
    <source>
        <strain evidence="19">cv. TM-1</strain>
    </source>
</reference>
<evidence type="ECO:0000256" key="16">
    <source>
        <dbReference type="ARBA" id="ARBA00023775"/>
    </source>
</evidence>
<dbReference type="SUPFAM" id="SSF52540">
    <property type="entry name" value="P-loop containing nucleoside triphosphate hydrolases"/>
    <property type="match status" value="1"/>
</dbReference>
<comment type="function">
    <text evidence="17">GTPase involved in protein precursor import into chloroplasts. Seems to recognize chloroplast-destined precursor proteins and regulate their presentation to the translocation channel through GTP hydrolysis. Probably specialized in the import of nuclear encoded non-photosynthetic preproteins from the cytoplasm to the chloroplast.</text>
</comment>
<protein>
    <submittedName>
        <fullName evidence="20">Translocase of chloroplast 120, chloroplastic</fullName>
    </submittedName>
</protein>
<evidence type="ECO:0000259" key="18">
    <source>
        <dbReference type="PROSITE" id="PS51720"/>
    </source>
</evidence>
<evidence type="ECO:0000256" key="4">
    <source>
        <dbReference type="ARBA" id="ARBA00022640"/>
    </source>
</evidence>
<dbReference type="STRING" id="3635.A0A1U8LMS9"/>
<dbReference type="Proteomes" id="UP000818029">
    <property type="component" value="Chromosome A03"/>
</dbReference>
<dbReference type="InterPro" id="IPR005690">
    <property type="entry name" value="Toc86_159"/>
</dbReference>
<reference evidence="20" key="2">
    <citation type="submission" date="2025-08" db="UniProtKB">
        <authorList>
            <consortium name="RefSeq"/>
        </authorList>
    </citation>
    <scope>IDENTIFICATION</scope>
</reference>
<dbReference type="CDD" id="cd01853">
    <property type="entry name" value="Toc34_like"/>
    <property type="match status" value="1"/>
</dbReference>
<keyword evidence="14" id="KW-0472">Membrane</keyword>
<evidence type="ECO:0000256" key="15">
    <source>
        <dbReference type="ARBA" id="ARBA00023766"/>
    </source>
</evidence>
<sequence>MENGVGMVDDGSLMVDNKVVEHDTGVATVQTSSSYEGREFADSLEQVVKREAKEESVDETGEKLQSIRVKFLRLARRLRLTPHNVVVAQVLYRLDLAEQLRGRKGGRVSAFSFDRASTLAERLEADGNEELDFSCTIMIIGKTGVGKSATINSIFDEIKFGTDAFQIGTKKVQDVVGMVHGIKVRVIDTPGLLPSRSDQRRNEKILLEVKCFVKKTPPDIVLYIDRLDMQTGDIDDDRPLLRTVTETFGPPIWFNAIVVLTHAAYAPPDGLNGNASSYDMFVAQRSYVVQQAIRQAAGDMQLMNPVSLAENHSACRTNRAGQRVLPNGQVWKPHLLLLSFASKILAEANSVLKLQETPSGKTRTRPPPLSFLLSCLLQSGPQVKLPDEDNCDNDLVESLDSEDESEYDKLPPFVRLTKAQLAKLTKAQKKTYSDELEYREMFFMKKQFKDEKTRRKTMKRTADEANYMLSDENTEGSTGASSVPVPMPDLPLPASFTSDNPTHRYRYLDSTNPWLVRPVLDTQGWDHDVGYEGVNVERSFMVKHKYPVSFSGQITKDKKDTNIQTELASSLKHGSGKATSLAFDMQTVGNDIYCTLCGETRFINFFNNKAITGLSITLLDDVLAAGLKVEDKMIVNKRFCVVMTGGAMTAHGDIAYGGSLEAQWKDKDYLLNNSLSTLGVSIMDWHGDHVIRCNVQSHVRIGRSTNVIAQADLNNRGTGQVSIRISSSEQIQLALVALFPLMKKLIGYPQRMLYGPL</sequence>
<evidence type="ECO:0000256" key="7">
    <source>
        <dbReference type="ARBA" id="ARBA00022741"/>
    </source>
</evidence>
<dbReference type="InterPro" id="IPR024283">
    <property type="entry name" value="TOC159_MAD"/>
</dbReference>
<feature type="domain" description="AIG1-type G" evidence="18">
    <location>
        <begin position="132"/>
        <end position="363"/>
    </location>
</feature>
<proteinExistence type="inferred from homology"/>
<dbReference type="OrthoDB" id="8954335at2759"/>
<comment type="cofactor">
    <cofactor evidence="1">
        <name>Mg(2+)</name>
        <dbReference type="ChEBI" id="CHEBI:18420"/>
    </cofactor>
</comment>
<keyword evidence="5" id="KW-0812">Transmembrane</keyword>
<evidence type="ECO:0000256" key="9">
    <source>
        <dbReference type="ARBA" id="ARBA00022805"/>
    </source>
</evidence>
<dbReference type="GO" id="GO:0009707">
    <property type="term" value="C:chloroplast outer membrane"/>
    <property type="evidence" value="ECO:0000318"/>
    <property type="project" value="GO_Central"/>
</dbReference>
<dbReference type="OMA" id="NAEYECK"/>
<keyword evidence="13" id="KW-0342">GTP-binding</keyword>
<evidence type="ECO:0000256" key="12">
    <source>
        <dbReference type="ARBA" id="ARBA00022989"/>
    </source>
</evidence>
<keyword evidence="6" id="KW-0479">Metal-binding</keyword>
<organism evidence="19 20">
    <name type="scientific">Gossypium hirsutum</name>
    <name type="common">Upland cotton</name>
    <name type="synonym">Gossypium mexicanum</name>
    <dbReference type="NCBI Taxonomy" id="3635"/>
    <lineage>
        <taxon>Eukaryota</taxon>
        <taxon>Viridiplantae</taxon>
        <taxon>Streptophyta</taxon>
        <taxon>Embryophyta</taxon>
        <taxon>Tracheophyta</taxon>
        <taxon>Spermatophyta</taxon>
        <taxon>Magnoliopsida</taxon>
        <taxon>eudicotyledons</taxon>
        <taxon>Gunneridae</taxon>
        <taxon>Pentapetalae</taxon>
        <taxon>rosids</taxon>
        <taxon>malvids</taxon>
        <taxon>Malvales</taxon>
        <taxon>Malvaceae</taxon>
        <taxon>Malvoideae</taxon>
        <taxon>Gossypium</taxon>
    </lineage>
</organism>
<keyword evidence="4" id="KW-0934">Plastid</keyword>
<dbReference type="PANTHER" id="PTHR10903">
    <property type="entry name" value="GTPASE, IMAP FAMILY MEMBER-RELATED"/>
    <property type="match status" value="1"/>
</dbReference>
<evidence type="ECO:0000256" key="14">
    <source>
        <dbReference type="ARBA" id="ARBA00023136"/>
    </source>
</evidence>
<keyword evidence="7" id="KW-0547">Nucleotide-binding</keyword>
<dbReference type="InterPro" id="IPR027417">
    <property type="entry name" value="P-loop_NTPase"/>
</dbReference>
<keyword evidence="12" id="KW-1133">Transmembrane helix</keyword>
<dbReference type="SMR" id="A0A1U8LMS9"/>
<keyword evidence="10" id="KW-0460">Magnesium</keyword>
<gene>
    <name evidence="20" type="primary">LOC107927877</name>
</gene>
<evidence type="ECO:0000256" key="2">
    <source>
        <dbReference type="ARBA" id="ARBA00022448"/>
    </source>
</evidence>
<dbReference type="RefSeq" id="XP_016714489.1">
    <property type="nucleotide sequence ID" value="XM_016859000.2"/>
</dbReference>
<evidence type="ECO:0000256" key="6">
    <source>
        <dbReference type="ARBA" id="ARBA00022723"/>
    </source>
</evidence>
<keyword evidence="9" id="KW-1002">Plastid outer membrane</keyword>
<dbReference type="GO" id="GO:0046872">
    <property type="term" value="F:metal ion binding"/>
    <property type="evidence" value="ECO:0007669"/>
    <property type="project" value="UniProtKB-KW"/>
</dbReference>
<dbReference type="GO" id="GO:0045036">
    <property type="term" value="P:protein targeting to chloroplast"/>
    <property type="evidence" value="ECO:0000318"/>
    <property type="project" value="GO_Central"/>
</dbReference>
<accession>A0A1U8LMS9</accession>
<evidence type="ECO:0000313" key="20">
    <source>
        <dbReference type="RefSeq" id="XP_016714489.1"/>
    </source>
</evidence>
<evidence type="ECO:0000256" key="3">
    <source>
        <dbReference type="ARBA" id="ARBA00022528"/>
    </source>
</evidence>
<dbReference type="PROSITE" id="PS51720">
    <property type="entry name" value="G_AIG1"/>
    <property type="match status" value="1"/>
</dbReference>
<name>A0A1U8LMS9_GOSHI</name>
<dbReference type="Pfam" id="PF11886">
    <property type="entry name" value="TOC159_MAD"/>
    <property type="match status" value="1"/>
</dbReference>
<evidence type="ECO:0000256" key="1">
    <source>
        <dbReference type="ARBA" id="ARBA00001946"/>
    </source>
</evidence>
<comment type="subcellular location">
    <subcellularLocation>
        <location evidence="15">Plastid</location>
        <location evidence="15">Chloroplast outer membrane</location>
        <topology evidence="15">Single-pass membrane protein</topology>
    </subcellularLocation>
</comment>